<evidence type="ECO:0000313" key="1">
    <source>
        <dbReference type="EMBL" id="SFZ76658.1"/>
    </source>
</evidence>
<dbReference type="EMBL" id="FPKR01000007">
    <property type="protein sequence ID" value="SFZ76658.1"/>
    <property type="molecule type" value="Genomic_DNA"/>
</dbReference>
<accession>A0A1K2HK60</accession>
<dbReference type="Proteomes" id="UP000186513">
    <property type="component" value="Unassembled WGS sequence"/>
</dbReference>
<reference evidence="1 2" key="1">
    <citation type="submission" date="2016-11" db="EMBL/GenBank/DDBJ databases">
        <authorList>
            <person name="Jaros S."/>
            <person name="Januszkiewicz K."/>
            <person name="Wedrychowicz H."/>
        </authorList>
    </citation>
    <scope>NUCLEOTIDE SEQUENCE [LARGE SCALE GENOMIC DNA]</scope>
    <source>
        <strain evidence="1 2">DSM 18899</strain>
    </source>
</reference>
<dbReference type="RefSeq" id="WP_072428558.1">
    <property type="nucleotide sequence ID" value="NZ_FPKR01000007.1"/>
</dbReference>
<dbReference type="STRING" id="1121279.SAMN02745887_02052"/>
<sequence length="133" mass="15017">MLQLHFRTTRFLPYLPEASQVNPGAYGFELAQWLSQTLMQAGIVTSYPLGEDWGWFIEYFEDEFECMVGCAAVAEEGEGYLAQPVDWRIFVKAQRSLKQRLQGRDARAVCRKLAGAILAALLTEGIHAELTED</sequence>
<dbReference type="OrthoDB" id="1453393at2"/>
<dbReference type="AlphaFoldDB" id="A0A1K2HK60"/>
<keyword evidence="2" id="KW-1185">Reference proteome</keyword>
<evidence type="ECO:0000313" key="2">
    <source>
        <dbReference type="Proteomes" id="UP000186513"/>
    </source>
</evidence>
<protein>
    <submittedName>
        <fullName evidence="1">Uncharacterized protein</fullName>
    </submittedName>
</protein>
<organism evidence="1 2">
    <name type="scientific">Chitinimonas taiwanensis DSM 18899</name>
    <dbReference type="NCBI Taxonomy" id="1121279"/>
    <lineage>
        <taxon>Bacteria</taxon>
        <taxon>Pseudomonadati</taxon>
        <taxon>Pseudomonadota</taxon>
        <taxon>Betaproteobacteria</taxon>
        <taxon>Neisseriales</taxon>
        <taxon>Chitinibacteraceae</taxon>
        <taxon>Chitinimonas</taxon>
    </lineage>
</organism>
<gene>
    <name evidence="1" type="ORF">SAMN02745887_02052</name>
</gene>
<name>A0A1K2HK60_9NEIS</name>
<proteinExistence type="predicted"/>